<proteinExistence type="predicted"/>
<dbReference type="EMBL" id="PCWO01000002">
    <property type="protein sequence ID" value="PIR05236.1"/>
    <property type="molecule type" value="Genomic_DNA"/>
</dbReference>
<evidence type="ECO:0000256" key="1">
    <source>
        <dbReference type="SAM" id="Phobius"/>
    </source>
</evidence>
<feature type="transmembrane region" description="Helical" evidence="1">
    <location>
        <begin position="143"/>
        <end position="164"/>
    </location>
</feature>
<keyword evidence="1" id="KW-0472">Membrane</keyword>
<feature type="transmembrane region" description="Helical" evidence="1">
    <location>
        <begin position="271"/>
        <end position="290"/>
    </location>
</feature>
<feature type="transmembrane region" description="Helical" evidence="1">
    <location>
        <begin position="105"/>
        <end position="122"/>
    </location>
</feature>
<feature type="transmembrane region" description="Helical" evidence="1">
    <location>
        <begin position="82"/>
        <end position="99"/>
    </location>
</feature>
<dbReference type="Proteomes" id="UP000229893">
    <property type="component" value="Unassembled WGS sequence"/>
</dbReference>
<protein>
    <submittedName>
        <fullName evidence="2">Uncharacterized protein</fullName>
    </submittedName>
</protein>
<name>A0A2H0NAX1_9BACT</name>
<sequence>MDPHLQQNLSRSSYIQKSNSSFWKSLTLGVMTSFSALAFSYFYYQFVSSSIEQNIFLLLALLALFTMLFLFQVLFIYDFKTAGTFILVESILLWGIFLYETDLGTSLIGLSITILMFYLAFISSRIYMEKLIQISFFRVGVSMMKIFITGIALFLIMGYISIGLSGSTSIVSRSILAGALSSSSSIVTRFYPGFSFEESLRDNIEVLTLQTIGRDTRFFEFTPEQKQIFLNQTILNYENKVAEFVGTPVDSRKQLSEVLYSILSLKIENMINVYGSSAYIMVVLIVALILRGLSPIFYWPLLFASFIVFQLLLAFGVIELLLENHSKEILRL</sequence>
<keyword evidence="1" id="KW-0812">Transmembrane</keyword>
<feature type="transmembrane region" description="Helical" evidence="1">
    <location>
        <begin position="55"/>
        <end position="75"/>
    </location>
</feature>
<dbReference type="AlphaFoldDB" id="A0A2H0NAX1"/>
<organism evidence="2 3">
    <name type="scientific">Candidatus Liptonbacteria bacterium CG11_big_fil_rev_8_21_14_0_20_35_14</name>
    <dbReference type="NCBI Taxonomy" id="1974634"/>
    <lineage>
        <taxon>Bacteria</taxon>
        <taxon>Candidatus Liptoniibacteriota</taxon>
    </lineage>
</organism>
<gene>
    <name evidence="2" type="ORF">COV57_00120</name>
</gene>
<accession>A0A2H0NAX1</accession>
<feature type="transmembrane region" description="Helical" evidence="1">
    <location>
        <begin position="21"/>
        <end position="43"/>
    </location>
</feature>
<reference evidence="2 3" key="1">
    <citation type="submission" date="2017-09" db="EMBL/GenBank/DDBJ databases">
        <title>Depth-based differentiation of microbial function through sediment-hosted aquifers and enrichment of novel symbionts in the deep terrestrial subsurface.</title>
        <authorList>
            <person name="Probst A.J."/>
            <person name="Ladd B."/>
            <person name="Jarett J.K."/>
            <person name="Geller-Mcgrath D.E."/>
            <person name="Sieber C.M."/>
            <person name="Emerson J.B."/>
            <person name="Anantharaman K."/>
            <person name="Thomas B.C."/>
            <person name="Malmstrom R."/>
            <person name="Stieglmeier M."/>
            <person name="Klingl A."/>
            <person name="Woyke T."/>
            <person name="Ryan C.M."/>
            <person name="Banfield J.F."/>
        </authorList>
    </citation>
    <scope>NUCLEOTIDE SEQUENCE [LARGE SCALE GENOMIC DNA]</scope>
    <source>
        <strain evidence="2">CG11_big_fil_rev_8_21_14_0_20_35_14</strain>
    </source>
</reference>
<evidence type="ECO:0000313" key="3">
    <source>
        <dbReference type="Proteomes" id="UP000229893"/>
    </source>
</evidence>
<evidence type="ECO:0000313" key="2">
    <source>
        <dbReference type="EMBL" id="PIR05236.1"/>
    </source>
</evidence>
<feature type="transmembrane region" description="Helical" evidence="1">
    <location>
        <begin position="296"/>
        <end position="322"/>
    </location>
</feature>
<keyword evidence="1" id="KW-1133">Transmembrane helix</keyword>
<comment type="caution">
    <text evidence="2">The sequence shown here is derived from an EMBL/GenBank/DDBJ whole genome shotgun (WGS) entry which is preliminary data.</text>
</comment>